<proteinExistence type="predicted"/>
<dbReference type="CDD" id="cd24119">
    <property type="entry name" value="ASKHA_NBD_MtPPX2-like"/>
    <property type="match status" value="1"/>
</dbReference>
<dbReference type="Proteomes" id="UP001165685">
    <property type="component" value="Unassembled WGS sequence"/>
</dbReference>
<feature type="domain" description="Ppx/GppA phosphatase N-terminal" evidence="1">
    <location>
        <begin position="27"/>
        <end position="302"/>
    </location>
</feature>
<accession>A0ABT4TV41</accession>
<dbReference type="PANTHER" id="PTHR30005">
    <property type="entry name" value="EXOPOLYPHOSPHATASE"/>
    <property type="match status" value="1"/>
</dbReference>
<dbReference type="EMBL" id="JAQFWP010000091">
    <property type="protein sequence ID" value="MDA2808574.1"/>
    <property type="molecule type" value="Genomic_DNA"/>
</dbReference>
<name>A0ABT4TV41_9ACTN</name>
<dbReference type="Gene3D" id="3.30.420.150">
    <property type="entry name" value="Exopolyphosphatase. Domain 2"/>
    <property type="match status" value="1"/>
</dbReference>
<gene>
    <name evidence="2" type="ORF">O4U47_28960</name>
</gene>
<keyword evidence="3" id="KW-1185">Reference proteome</keyword>
<dbReference type="Gene3D" id="3.30.420.40">
    <property type="match status" value="1"/>
</dbReference>
<dbReference type="SUPFAM" id="SSF53067">
    <property type="entry name" value="Actin-like ATPase domain"/>
    <property type="match status" value="2"/>
</dbReference>
<organism evidence="2 3">
    <name type="scientific">Nocardiopsis suaedae</name>
    <dbReference type="NCBI Taxonomy" id="3018444"/>
    <lineage>
        <taxon>Bacteria</taxon>
        <taxon>Bacillati</taxon>
        <taxon>Actinomycetota</taxon>
        <taxon>Actinomycetes</taxon>
        <taxon>Streptosporangiales</taxon>
        <taxon>Nocardiopsidaceae</taxon>
        <taxon>Nocardiopsis</taxon>
    </lineage>
</organism>
<evidence type="ECO:0000313" key="3">
    <source>
        <dbReference type="Proteomes" id="UP001165685"/>
    </source>
</evidence>
<evidence type="ECO:0000259" key="1">
    <source>
        <dbReference type="Pfam" id="PF02541"/>
    </source>
</evidence>
<evidence type="ECO:0000313" key="2">
    <source>
        <dbReference type="EMBL" id="MDA2808574.1"/>
    </source>
</evidence>
<dbReference type="InterPro" id="IPR043129">
    <property type="entry name" value="ATPase_NBD"/>
</dbReference>
<dbReference type="InterPro" id="IPR050273">
    <property type="entry name" value="GppA/Ppx_hydrolase"/>
</dbReference>
<protein>
    <submittedName>
        <fullName evidence="2">Ppx/GppA phosphatase family protein</fullName>
    </submittedName>
</protein>
<dbReference type="PANTHER" id="PTHR30005:SF13">
    <property type="entry name" value="EXOPOLYPHOSPHATASE 2"/>
    <property type="match status" value="1"/>
</dbReference>
<reference evidence="2" key="1">
    <citation type="submission" date="2023-01" db="EMBL/GenBank/DDBJ databases">
        <title>Draft genome sequence of Nocardiopsis sp. LSu2-4 isolated from halophytes.</title>
        <authorList>
            <person name="Duangmal K."/>
            <person name="Chantavorakit T."/>
        </authorList>
    </citation>
    <scope>NUCLEOTIDE SEQUENCE</scope>
    <source>
        <strain evidence="2">LSu2-4</strain>
    </source>
</reference>
<dbReference type="InterPro" id="IPR003695">
    <property type="entry name" value="Ppx_GppA_N"/>
</dbReference>
<dbReference type="RefSeq" id="WP_270681164.1">
    <property type="nucleotide sequence ID" value="NZ_JAQFWP010000091.1"/>
</dbReference>
<dbReference type="Pfam" id="PF02541">
    <property type="entry name" value="Ppx-GppA"/>
    <property type="match status" value="1"/>
</dbReference>
<sequence>MTTVAAIDCGTNSIRLLISDVAVHDGDEVGLLDLERRMEIVRLGQGVDRTGAFAPEALERTFEALRSYAKLMREHGVPFDAGHVRMVATSATRDASNREEFISGVREIIGVEPEVISGDEEAELSFVGATAELEAEGDGGGHPRPYLVVDIGGGSTEFVLGYPEDAGEADGVVQAARSVDIGCVRMTERHLSADPPTAEQVAAATADVDAALDEAAQTVPIGEAATVVCVAGTATTVAGIALDLPEYDSERIHLTRVTAERTGEIARELLSMPHERRAGLGVMHPGRVDVIGAGALILDRVLARTGAEAFYAGEHDILDGIVWGLCLGVSDAAEDTAEDTAEEDTGAAGE</sequence>
<comment type="caution">
    <text evidence="2">The sequence shown here is derived from an EMBL/GenBank/DDBJ whole genome shotgun (WGS) entry which is preliminary data.</text>
</comment>